<evidence type="ECO:0000313" key="2">
    <source>
        <dbReference type="EMBL" id="BDZ48775.1"/>
    </source>
</evidence>
<dbReference type="Proteomes" id="UP001321486">
    <property type="component" value="Chromosome"/>
</dbReference>
<evidence type="ECO:0000256" key="1">
    <source>
        <dbReference type="SAM" id="Phobius"/>
    </source>
</evidence>
<proteinExistence type="predicted"/>
<evidence type="ECO:0000313" key="3">
    <source>
        <dbReference type="Proteomes" id="UP001321486"/>
    </source>
</evidence>
<feature type="transmembrane region" description="Helical" evidence="1">
    <location>
        <begin position="35"/>
        <end position="63"/>
    </location>
</feature>
<keyword evidence="1" id="KW-0472">Membrane</keyword>
<keyword evidence="1" id="KW-0812">Transmembrane</keyword>
<gene>
    <name evidence="2" type="ORF">GCM10025867_10160</name>
</gene>
<sequence length="103" mass="10264">MAADRFAEVHAAIPVPDPVPVPVPVPGVDDALGDVVVLSLGVGAGAAVTVFVAVGVLAVSLLAEQPASPAAVRQATAMIVILVVVRIAPAWHGNATSVDQSQE</sequence>
<reference evidence="3" key="1">
    <citation type="journal article" date="2019" name="Int. J. Syst. Evol. Microbiol.">
        <title>The Global Catalogue of Microorganisms (GCM) 10K type strain sequencing project: providing services to taxonomists for standard genome sequencing and annotation.</title>
        <authorList>
            <consortium name="The Broad Institute Genomics Platform"/>
            <consortium name="The Broad Institute Genome Sequencing Center for Infectious Disease"/>
            <person name="Wu L."/>
            <person name="Ma J."/>
        </authorList>
    </citation>
    <scope>NUCLEOTIDE SEQUENCE [LARGE SCALE GENOMIC DNA]</scope>
    <source>
        <strain evidence="3">NBRC 108728</strain>
    </source>
</reference>
<feature type="transmembrane region" description="Helical" evidence="1">
    <location>
        <begin position="75"/>
        <end position="92"/>
    </location>
</feature>
<organism evidence="2 3">
    <name type="scientific">Frondihabitans sucicola</name>
    <dbReference type="NCBI Taxonomy" id="1268041"/>
    <lineage>
        <taxon>Bacteria</taxon>
        <taxon>Bacillati</taxon>
        <taxon>Actinomycetota</taxon>
        <taxon>Actinomycetes</taxon>
        <taxon>Micrococcales</taxon>
        <taxon>Microbacteriaceae</taxon>
        <taxon>Frondihabitans</taxon>
    </lineage>
</organism>
<dbReference type="EMBL" id="AP027732">
    <property type="protein sequence ID" value="BDZ48775.1"/>
    <property type="molecule type" value="Genomic_DNA"/>
</dbReference>
<accession>A0ABN6XUS8</accession>
<keyword evidence="1" id="KW-1133">Transmembrane helix</keyword>
<protein>
    <submittedName>
        <fullName evidence="2">Uncharacterized protein</fullName>
    </submittedName>
</protein>
<keyword evidence="3" id="KW-1185">Reference proteome</keyword>
<name>A0ABN6XUS8_9MICO</name>